<dbReference type="EMBL" id="CP029187">
    <property type="protein sequence ID" value="AWI24415.1"/>
    <property type="molecule type" value="Genomic_DNA"/>
</dbReference>
<proteinExistence type="predicted"/>
<dbReference type="KEGG" id="fpal:HYN49_00085"/>
<organism evidence="1 2">
    <name type="scientific">Flavobacterium pallidum</name>
    <dbReference type="NCBI Taxonomy" id="2172098"/>
    <lineage>
        <taxon>Bacteria</taxon>
        <taxon>Pseudomonadati</taxon>
        <taxon>Bacteroidota</taxon>
        <taxon>Flavobacteriia</taxon>
        <taxon>Flavobacteriales</taxon>
        <taxon>Flavobacteriaceae</taxon>
        <taxon>Flavobacterium</taxon>
    </lineage>
</organism>
<keyword evidence="2" id="KW-1185">Reference proteome</keyword>
<dbReference type="AlphaFoldDB" id="A0A2S1SDE4"/>
<gene>
    <name evidence="1" type="ORF">HYN49_00085</name>
</gene>
<evidence type="ECO:0000313" key="1">
    <source>
        <dbReference type="EMBL" id="AWI24415.1"/>
    </source>
</evidence>
<dbReference type="OrthoDB" id="823362at2"/>
<accession>A0A2S1SDE4</accession>
<dbReference type="Proteomes" id="UP000244937">
    <property type="component" value="Chromosome"/>
</dbReference>
<name>A0A2S1SDE4_9FLAO</name>
<dbReference type="RefSeq" id="WP_108902224.1">
    <property type="nucleotide sequence ID" value="NZ_CP029187.1"/>
</dbReference>
<reference evidence="1 2" key="1">
    <citation type="submission" date="2018-05" db="EMBL/GenBank/DDBJ databases">
        <title>Genome sequencing of Flavobacterium sp. HYN0049.</title>
        <authorList>
            <person name="Yi H."/>
            <person name="Baek C."/>
        </authorList>
    </citation>
    <scope>NUCLEOTIDE SEQUENCE [LARGE SCALE GENOMIC DNA]</scope>
    <source>
        <strain evidence="1 2">HYN0049</strain>
    </source>
</reference>
<protein>
    <submittedName>
        <fullName evidence="1">Uncharacterized protein</fullName>
    </submittedName>
</protein>
<sequence>MNSKILLLIMFLCYKNLSAQYEMKGTLSNSERNTVISDLSKLTNTEIDTLKTIVINFYRSPDKKPSGNCIDFYTSDAKYIKFFKKKKSNAVQFFITEKSFHYEKPFVKEDTNNVIKNLLFTDAKQCGNYIIIKPDGKFLKRLSEYRQSDIPDIIKKM</sequence>
<evidence type="ECO:0000313" key="2">
    <source>
        <dbReference type="Proteomes" id="UP000244937"/>
    </source>
</evidence>